<dbReference type="Proteomes" id="UP000571084">
    <property type="component" value="Unassembled WGS sequence"/>
</dbReference>
<keyword evidence="2" id="KW-1185">Reference proteome</keyword>
<name>A0A840RY04_9BURK</name>
<protein>
    <submittedName>
        <fullName evidence="1">Uncharacterized protein</fullName>
    </submittedName>
</protein>
<comment type="caution">
    <text evidence="1">The sequence shown here is derived from an EMBL/GenBank/DDBJ whole genome shotgun (WGS) entry which is preliminary data.</text>
</comment>
<dbReference type="EMBL" id="JACHHQ010000006">
    <property type="protein sequence ID" value="MBB5201330.1"/>
    <property type="molecule type" value="Genomic_DNA"/>
</dbReference>
<reference evidence="1 2" key="1">
    <citation type="submission" date="2020-08" db="EMBL/GenBank/DDBJ databases">
        <title>Genomic Encyclopedia of Type Strains, Phase IV (KMG-IV): sequencing the most valuable type-strain genomes for metagenomic binning, comparative biology and taxonomic classification.</title>
        <authorList>
            <person name="Goeker M."/>
        </authorList>
    </citation>
    <scope>NUCLEOTIDE SEQUENCE [LARGE SCALE GENOMIC DNA]</scope>
    <source>
        <strain evidence="1 2">DSM 23240</strain>
    </source>
</reference>
<accession>A0A840RY04</accession>
<proteinExistence type="predicted"/>
<evidence type="ECO:0000313" key="2">
    <source>
        <dbReference type="Proteomes" id="UP000571084"/>
    </source>
</evidence>
<sequence>MLTINSALSLATTEKLTQIGPHYFDAGGRKSTCLKEIEYCLPYTVVFALSAQMGRMATPYETKLFMHKLIHDAMRNADYIESTIDNVANREAPLLAPVILRK</sequence>
<dbReference type="AlphaFoldDB" id="A0A840RY04"/>
<gene>
    <name evidence="1" type="ORF">HNR39_003179</name>
</gene>
<organism evidence="1 2">
    <name type="scientific">Glaciimonas immobilis</name>
    <dbReference type="NCBI Taxonomy" id="728004"/>
    <lineage>
        <taxon>Bacteria</taxon>
        <taxon>Pseudomonadati</taxon>
        <taxon>Pseudomonadota</taxon>
        <taxon>Betaproteobacteria</taxon>
        <taxon>Burkholderiales</taxon>
        <taxon>Oxalobacteraceae</taxon>
        <taxon>Glaciimonas</taxon>
    </lineage>
</organism>
<evidence type="ECO:0000313" key="1">
    <source>
        <dbReference type="EMBL" id="MBB5201330.1"/>
    </source>
</evidence>